<feature type="transmembrane region" description="Helical" evidence="1">
    <location>
        <begin position="9"/>
        <end position="28"/>
    </location>
</feature>
<feature type="domain" description="Cytochrome oxidase subunit I profile" evidence="2">
    <location>
        <begin position="1"/>
        <end position="33"/>
    </location>
</feature>
<name>A0A418AFQ1_9STRA</name>
<sequence>YWFFGHPEVYILILPSFGIISQVISTFVKNPNFWLFRYGLCNDFYRYFRFYCLGTSYVYSWFRFRYSSIFYSSNYDYCSTYWY</sequence>
<evidence type="ECO:0000313" key="3">
    <source>
        <dbReference type="EMBL" id="RHY18088.1"/>
    </source>
</evidence>
<protein>
    <recommendedName>
        <fullName evidence="2">Cytochrome oxidase subunit I profile domain-containing protein</fullName>
    </recommendedName>
</protein>
<organism evidence="3 4">
    <name type="scientific">Aphanomyces invadans</name>
    <dbReference type="NCBI Taxonomy" id="157072"/>
    <lineage>
        <taxon>Eukaryota</taxon>
        <taxon>Sar</taxon>
        <taxon>Stramenopiles</taxon>
        <taxon>Oomycota</taxon>
        <taxon>Saprolegniomycetes</taxon>
        <taxon>Saprolegniales</taxon>
        <taxon>Verrucalvaceae</taxon>
        <taxon>Aphanomyces</taxon>
    </lineage>
</organism>
<dbReference type="PROSITE" id="PS50855">
    <property type="entry name" value="COX1"/>
    <property type="match status" value="1"/>
</dbReference>
<dbReference type="Proteomes" id="UP000285060">
    <property type="component" value="Unassembled WGS sequence"/>
</dbReference>
<comment type="caution">
    <text evidence="3">The sequence shown here is derived from an EMBL/GenBank/DDBJ whole genome shotgun (WGS) entry which is preliminary data.</text>
</comment>
<feature type="transmembrane region" description="Helical" evidence="1">
    <location>
        <begin position="48"/>
        <end position="64"/>
    </location>
</feature>
<gene>
    <name evidence="3" type="ORF">DYB32_010438</name>
</gene>
<feature type="non-terminal residue" evidence="3">
    <location>
        <position position="1"/>
    </location>
</feature>
<keyword evidence="1" id="KW-1133">Transmembrane helix</keyword>
<dbReference type="GO" id="GO:0004129">
    <property type="term" value="F:cytochrome-c oxidase activity"/>
    <property type="evidence" value="ECO:0007669"/>
    <property type="project" value="InterPro"/>
</dbReference>
<dbReference type="AlphaFoldDB" id="A0A418AFQ1"/>
<dbReference type="InterPro" id="IPR023616">
    <property type="entry name" value="Cyt_c_oxase-like_su1_dom"/>
</dbReference>
<evidence type="ECO:0000256" key="1">
    <source>
        <dbReference type="SAM" id="Phobius"/>
    </source>
</evidence>
<reference evidence="3 4" key="1">
    <citation type="submission" date="2018-08" db="EMBL/GenBank/DDBJ databases">
        <title>Aphanomyces genome sequencing and annotation.</title>
        <authorList>
            <person name="Minardi D."/>
            <person name="Oidtmann B."/>
            <person name="Van Der Giezen M."/>
            <person name="Studholme D.J."/>
        </authorList>
    </citation>
    <scope>NUCLEOTIDE SEQUENCE [LARGE SCALE GENOMIC DNA]</scope>
    <source>
        <strain evidence="3 4">NJM0002</strain>
    </source>
</reference>
<dbReference type="EMBL" id="QUSY01003292">
    <property type="protein sequence ID" value="RHY18088.1"/>
    <property type="molecule type" value="Genomic_DNA"/>
</dbReference>
<keyword evidence="1" id="KW-0472">Membrane</keyword>
<proteinExistence type="predicted"/>
<accession>A0A418AFQ1</accession>
<dbReference type="InterPro" id="IPR036927">
    <property type="entry name" value="Cyt_c_oxase-like_su1_sf"/>
</dbReference>
<dbReference type="SUPFAM" id="SSF81442">
    <property type="entry name" value="Cytochrome c oxidase subunit I-like"/>
    <property type="match status" value="1"/>
</dbReference>
<keyword evidence="1" id="KW-0812">Transmembrane</keyword>
<evidence type="ECO:0000259" key="2">
    <source>
        <dbReference type="PROSITE" id="PS50855"/>
    </source>
</evidence>
<dbReference type="Gene3D" id="1.20.210.10">
    <property type="entry name" value="Cytochrome c oxidase-like, subunit I domain"/>
    <property type="match status" value="1"/>
</dbReference>
<evidence type="ECO:0000313" key="4">
    <source>
        <dbReference type="Proteomes" id="UP000285060"/>
    </source>
</evidence>
<keyword evidence="4" id="KW-1185">Reference proteome</keyword>